<dbReference type="PROSITE" id="PS51371">
    <property type="entry name" value="CBS"/>
    <property type="match status" value="2"/>
</dbReference>
<dbReference type="Pfam" id="PF00571">
    <property type="entry name" value="CBS"/>
    <property type="match status" value="2"/>
</dbReference>
<name>A0ABW7ZZP2_9ACTN</name>
<comment type="caution">
    <text evidence="4">The sequence shown here is derived from an EMBL/GenBank/DDBJ whole genome shotgun (WGS) entry which is preliminary data.</text>
</comment>
<dbReference type="PANTHER" id="PTHR43080:SF2">
    <property type="entry name" value="CBS DOMAIN-CONTAINING PROTEIN"/>
    <property type="match status" value="1"/>
</dbReference>
<dbReference type="InterPro" id="IPR051257">
    <property type="entry name" value="Diverse_CBS-Domain"/>
</dbReference>
<dbReference type="Gene3D" id="3.10.580.10">
    <property type="entry name" value="CBS-domain"/>
    <property type="match status" value="2"/>
</dbReference>
<dbReference type="SUPFAM" id="SSF54631">
    <property type="entry name" value="CBS-domain pair"/>
    <property type="match status" value="1"/>
</dbReference>
<organism evidence="4 5">
    <name type="scientific">Nonomuraea indica</name>
    <dbReference type="NCBI Taxonomy" id="1581193"/>
    <lineage>
        <taxon>Bacteria</taxon>
        <taxon>Bacillati</taxon>
        <taxon>Actinomycetota</taxon>
        <taxon>Actinomycetes</taxon>
        <taxon>Streptosporangiales</taxon>
        <taxon>Streptosporangiaceae</taxon>
        <taxon>Nonomuraea</taxon>
    </lineage>
</organism>
<feature type="domain" description="CBS" evidence="3">
    <location>
        <begin position="78"/>
        <end position="141"/>
    </location>
</feature>
<dbReference type="SMART" id="SM00116">
    <property type="entry name" value="CBS"/>
    <property type="match status" value="2"/>
</dbReference>
<dbReference type="InterPro" id="IPR000644">
    <property type="entry name" value="CBS_dom"/>
</dbReference>
<dbReference type="PANTHER" id="PTHR43080">
    <property type="entry name" value="CBS DOMAIN-CONTAINING PROTEIN CBSX3, MITOCHONDRIAL"/>
    <property type="match status" value="1"/>
</dbReference>
<proteinExistence type="predicted"/>
<keyword evidence="5" id="KW-1185">Reference proteome</keyword>
<dbReference type="InterPro" id="IPR046342">
    <property type="entry name" value="CBS_dom_sf"/>
</dbReference>
<accession>A0ABW7ZZP2</accession>
<evidence type="ECO:0000313" key="4">
    <source>
        <dbReference type="EMBL" id="MFI7439996.1"/>
    </source>
</evidence>
<gene>
    <name evidence="4" type="ORF">ACIBP5_08560</name>
</gene>
<dbReference type="RefSeq" id="WP_397019692.1">
    <property type="nucleotide sequence ID" value="NZ_JBITMB010000002.1"/>
</dbReference>
<reference evidence="4 5" key="1">
    <citation type="submission" date="2024-10" db="EMBL/GenBank/DDBJ databases">
        <title>The Natural Products Discovery Center: Release of the First 8490 Sequenced Strains for Exploring Actinobacteria Biosynthetic Diversity.</title>
        <authorList>
            <person name="Kalkreuter E."/>
            <person name="Kautsar S.A."/>
            <person name="Yang D."/>
            <person name="Bader C.D."/>
            <person name="Teijaro C.N."/>
            <person name="Fluegel L."/>
            <person name="Davis C.M."/>
            <person name="Simpson J.R."/>
            <person name="Lauterbach L."/>
            <person name="Steele A.D."/>
            <person name="Gui C."/>
            <person name="Meng S."/>
            <person name="Li G."/>
            <person name="Viehrig K."/>
            <person name="Ye F."/>
            <person name="Su P."/>
            <person name="Kiefer A.F."/>
            <person name="Nichols A."/>
            <person name="Cepeda A.J."/>
            <person name="Yan W."/>
            <person name="Fan B."/>
            <person name="Jiang Y."/>
            <person name="Adhikari A."/>
            <person name="Zheng C.-J."/>
            <person name="Schuster L."/>
            <person name="Cowan T.M."/>
            <person name="Smanski M.J."/>
            <person name="Chevrette M.G."/>
            <person name="De Carvalho L.P.S."/>
            <person name="Shen B."/>
        </authorList>
    </citation>
    <scope>NUCLEOTIDE SEQUENCE [LARGE SCALE GENOMIC DNA]</scope>
    <source>
        <strain evidence="4 5">NPDC049503</strain>
    </source>
</reference>
<sequence>MSVESTGVGALTARQVMSRIVVAVRPEESPLMAWEVMRRAGVHHLPIVDNGHVLGVLSREDLAASWSGGPHEQASRKVRSLLGCEPRPRVGPEDPLVRVAAVMVDAGCDAVPVVCEEGLVGLITARDVLAAVAGRVQSHDMPSELVTGMFRLEPVLPRQS</sequence>
<feature type="domain" description="CBS" evidence="3">
    <location>
        <begin position="17"/>
        <end position="73"/>
    </location>
</feature>
<evidence type="ECO:0000313" key="5">
    <source>
        <dbReference type="Proteomes" id="UP001612928"/>
    </source>
</evidence>
<protein>
    <submittedName>
        <fullName evidence="4">HPP family protein</fullName>
    </submittedName>
</protein>
<keyword evidence="1 2" id="KW-0129">CBS domain</keyword>
<evidence type="ECO:0000256" key="2">
    <source>
        <dbReference type="PROSITE-ProRule" id="PRU00703"/>
    </source>
</evidence>
<evidence type="ECO:0000259" key="3">
    <source>
        <dbReference type="PROSITE" id="PS51371"/>
    </source>
</evidence>
<dbReference type="EMBL" id="JBITMB010000002">
    <property type="protein sequence ID" value="MFI7439996.1"/>
    <property type="molecule type" value="Genomic_DNA"/>
</dbReference>
<dbReference type="Proteomes" id="UP001612928">
    <property type="component" value="Unassembled WGS sequence"/>
</dbReference>
<evidence type="ECO:0000256" key="1">
    <source>
        <dbReference type="ARBA" id="ARBA00023122"/>
    </source>
</evidence>